<evidence type="ECO:0000313" key="3">
    <source>
        <dbReference type="EMBL" id="EEH57239.1"/>
    </source>
</evidence>
<feature type="compositionally biased region" description="Low complexity" evidence="1">
    <location>
        <begin position="1040"/>
        <end position="1050"/>
    </location>
</feature>
<dbReference type="OrthoDB" id="494993at2759"/>
<keyword evidence="2" id="KW-0472">Membrane</keyword>
<feature type="compositionally biased region" description="Low complexity" evidence="1">
    <location>
        <begin position="68"/>
        <end position="84"/>
    </location>
</feature>
<evidence type="ECO:0000313" key="4">
    <source>
        <dbReference type="Proteomes" id="UP000001876"/>
    </source>
</evidence>
<dbReference type="GeneID" id="9683769"/>
<dbReference type="Proteomes" id="UP000001876">
    <property type="component" value="Unassembled WGS sequence"/>
</dbReference>
<feature type="compositionally biased region" description="Basic and acidic residues" evidence="1">
    <location>
        <begin position="132"/>
        <end position="142"/>
    </location>
</feature>
<evidence type="ECO:0000256" key="1">
    <source>
        <dbReference type="SAM" id="MobiDB-lite"/>
    </source>
</evidence>
<keyword evidence="2" id="KW-0812">Transmembrane</keyword>
<dbReference type="KEGG" id="mpp:MICPUCDRAFT_57912"/>
<feature type="compositionally biased region" description="Low complexity" evidence="1">
    <location>
        <begin position="199"/>
        <end position="212"/>
    </location>
</feature>
<dbReference type="EMBL" id="GG663739">
    <property type="protein sequence ID" value="EEH57239.1"/>
    <property type="molecule type" value="Genomic_DNA"/>
</dbReference>
<feature type="compositionally biased region" description="Low complexity" evidence="1">
    <location>
        <begin position="1"/>
        <end position="14"/>
    </location>
</feature>
<dbReference type="AlphaFoldDB" id="C1MT23"/>
<reference evidence="3 4" key="1">
    <citation type="journal article" date="2009" name="Science">
        <title>Green evolution and dynamic adaptations revealed by genomes of the marine picoeukaryotes Micromonas.</title>
        <authorList>
            <person name="Worden A.Z."/>
            <person name="Lee J.H."/>
            <person name="Mock T."/>
            <person name="Rouze P."/>
            <person name="Simmons M.P."/>
            <person name="Aerts A.L."/>
            <person name="Allen A.E."/>
            <person name="Cuvelier M.L."/>
            <person name="Derelle E."/>
            <person name="Everett M.V."/>
            <person name="Foulon E."/>
            <person name="Grimwood J."/>
            <person name="Gundlach H."/>
            <person name="Henrissat B."/>
            <person name="Napoli C."/>
            <person name="McDonald S.M."/>
            <person name="Parker M.S."/>
            <person name="Rombauts S."/>
            <person name="Salamov A."/>
            <person name="Von Dassow P."/>
            <person name="Badger J.H."/>
            <person name="Coutinho P.M."/>
            <person name="Demir E."/>
            <person name="Dubchak I."/>
            <person name="Gentemann C."/>
            <person name="Eikrem W."/>
            <person name="Gready J.E."/>
            <person name="John U."/>
            <person name="Lanier W."/>
            <person name="Lindquist E.A."/>
            <person name="Lucas S."/>
            <person name="Mayer K.F."/>
            <person name="Moreau H."/>
            <person name="Not F."/>
            <person name="Otillar R."/>
            <person name="Panaud O."/>
            <person name="Pangilinan J."/>
            <person name="Paulsen I."/>
            <person name="Piegu B."/>
            <person name="Poliakov A."/>
            <person name="Robbens S."/>
            <person name="Schmutz J."/>
            <person name="Toulza E."/>
            <person name="Wyss T."/>
            <person name="Zelensky A."/>
            <person name="Zhou K."/>
            <person name="Armbrust E.V."/>
            <person name="Bhattacharya D."/>
            <person name="Goodenough U.W."/>
            <person name="Van de Peer Y."/>
            <person name="Grigoriev I.V."/>
        </authorList>
    </citation>
    <scope>NUCLEOTIDE SEQUENCE [LARGE SCALE GENOMIC DNA]</scope>
    <source>
        <strain evidence="3 4">CCMP1545</strain>
    </source>
</reference>
<gene>
    <name evidence="3" type="ORF">MICPUCDRAFT_57912</name>
</gene>
<feature type="region of interest" description="Disordered" evidence="1">
    <location>
        <begin position="1"/>
        <end position="212"/>
    </location>
</feature>
<feature type="region of interest" description="Disordered" evidence="1">
    <location>
        <begin position="1011"/>
        <end position="1059"/>
    </location>
</feature>
<name>C1MT23_MICPC</name>
<dbReference type="eggNOG" id="ENOG502REVD">
    <property type="taxonomic scope" value="Eukaryota"/>
</dbReference>
<feature type="compositionally biased region" description="Acidic residues" evidence="1">
    <location>
        <begin position="1024"/>
        <end position="1033"/>
    </location>
</feature>
<feature type="compositionally biased region" description="Acidic residues" evidence="1">
    <location>
        <begin position="176"/>
        <end position="191"/>
    </location>
</feature>
<feature type="compositionally biased region" description="Basic and acidic residues" evidence="1">
    <location>
        <begin position="18"/>
        <end position="31"/>
    </location>
</feature>
<evidence type="ECO:0000256" key="2">
    <source>
        <dbReference type="SAM" id="Phobius"/>
    </source>
</evidence>
<dbReference type="STRING" id="564608.C1MT23"/>
<feature type="transmembrane region" description="Helical" evidence="2">
    <location>
        <begin position="872"/>
        <end position="893"/>
    </location>
</feature>
<proteinExistence type="predicted"/>
<protein>
    <submittedName>
        <fullName evidence="3">Predicted protein</fullName>
    </submittedName>
</protein>
<accession>C1MT23</accession>
<keyword evidence="4" id="KW-1185">Reference proteome</keyword>
<keyword evidence="2" id="KW-1133">Transmembrane helix</keyword>
<dbReference type="RefSeq" id="XP_003058784.1">
    <property type="nucleotide sequence ID" value="XM_003058738.1"/>
</dbReference>
<feature type="compositionally biased region" description="Gly residues" evidence="1">
    <location>
        <begin position="85"/>
        <end position="100"/>
    </location>
</feature>
<sequence length="1074" mass="117836">MASSSSGDSSSSSGILGRRSDESLTPRDRELGTVAPGGGGSRGASRLGARRRKFAGAPTWLCGGGGSSASDVVVASSSSSPACDDGGGGMLTFTRGGSGGPRAVTESLSPRRDLGGSASSSSPETPLAFNDSGERIRRRVEFTGDDGTGTGRRLSGTHHHDMNHMLKKKKKKGIAEEEEEEEEDDKDDDNDGNGGGSPRGSNSSSSSSESSEVTLEQLRLLYMIKRYTDDTIKDPGGTTPPHAPGTRWVRIQPLLVLIYEGIIDEVFDYDYAPQAQIVMGKRIYVNVSQEGQDDIDDLCEFGFVQNLKLTSESYQSGVALRISEEGLSYLKANLDDASRDAVDALIFKEGDLVDVAYQTASQSFKIYTRSGWYARTSTITDIETVSYVSSPFVPASLRVANLELVDNSARCADLAQFAASNIKDRLEEKILIDDVYLLTCEWVPMGGNQIVALNDKLGSGERVQGGFFTAAIDAEPDSTQFTGKNEGMTAVRLLDYDEASYINFEAEVFFENDDGILQIENFGVHFDENGLVAYGLKIDAIMDRIKVNLSLDLMSRLLVDVMDDSSTVVSNLFAAHQRAMLDLTFLGDSDNRDKFNCIVADAVRPKMPAEKYMDKEDYENELKQVIGDTYSGHDLSDDEVIIIGKMGVFLAGSNSLRHQAFIVCHGSFHARSIFMKRVFNRCFILADILRRTRGLIEHHQNNPENMAIVRKTLSTCTEDVITLGEIQSFLAESMDGVDLPEPIEGDPASFALREVLRLDVQKNELRRRAIDMKKTIVGCANELEALRDMAHVIGMTNKGDINEGIEATTKNLEDAFRAQARNHASLEIMQVIFAGQLAFDIVDRAFGGYLGVASNIAYVADFVNPYLVSLPAVWFAINMCFWGVLGGGLIYFLRQEKYSLSAVDNKKITINGRVDMNELEKYLKTKKIEAVDVVEDEKTTVKKYTWTEAADAARFKGVPPRFDLHVDERYGFLLSAYVTIFKRRCKLRADDVYDLLLDELDAHEVWSEEGRWKGRTGQPSGGGDGDDDDDDEGEGGRSSGGKLAKKSSGGIERSSSYTTDLVATGLRPDFEMRA</sequence>
<organism evidence="4">
    <name type="scientific">Micromonas pusilla (strain CCMP1545)</name>
    <name type="common">Picoplanktonic green alga</name>
    <dbReference type="NCBI Taxonomy" id="564608"/>
    <lineage>
        <taxon>Eukaryota</taxon>
        <taxon>Viridiplantae</taxon>
        <taxon>Chlorophyta</taxon>
        <taxon>Mamiellophyceae</taxon>
        <taxon>Mamiellales</taxon>
        <taxon>Mamiellaceae</taxon>
        <taxon>Micromonas</taxon>
    </lineage>
</organism>